<protein>
    <submittedName>
        <fullName evidence="2">Uncharacterized protein</fullName>
    </submittedName>
</protein>
<feature type="region of interest" description="Disordered" evidence="1">
    <location>
        <begin position="84"/>
        <end position="106"/>
    </location>
</feature>
<name>U1S3S8_9ACTO</name>
<accession>U1S3S8</accession>
<evidence type="ECO:0000313" key="2">
    <source>
        <dbReference type="EMBL" id="ERH25322.1"/>
    </source>
</evidence>
<dbReference type="AlphaFoldDB" id="U1S3S8"/>
<dbReference type="Proteomes" id="UP000016536">
    <property type="component" value="Unassembled WGS sequence"/>
</dbReference>
<reference evidence="2 3" key="1">
    <citation type="submission" date="2013-08" db="EMBL/GenBank/DDBJ databases">
        <authorList>
            <person name="Weinstock G."/>
            <person name="Sodergren E."/>
            <person name="Wylie T."/>
            <person name="Fulton L."/>
            <person name="Fulton R."/>
            <person name="Fronick C."/>
            <person name="O'Laughlin M."/>
            <person name="Godfrey J."/>
            <person name="Miner T."/>
            <person name="Herter B."/>
            <person name="Appelbaum E."/>
            <person name="Cordes M."/>
            <person name="Lek S."/>
            <person name="Wollam A."/>
            <person name="Pepin K.H."/>
            <person name="Palsikar V.B."/>
            <person name="Mitreva M."/>
            <person name="Wilson R.K."/>
        </authorList>
    </citation>
    <scope>NUCLEOTIDE SEQUENCE [LARGE SCALE GENOMIC DNA]</scope>
    <source>
        <strain evidence="2 3">F0542</strain>
    </source>
</reference>
<dbReference type="HOGENOM" id="CLU_1976800_0_0_11"/>
<sequence length="106" mass="11214">MVRLTGSGVTGGMGVLETSEEVSTVTSMGMGRPQTWVTAALIGPRACSTMSLAKADPTTRTRVPSTSMRWVMRIMDILPWPSSPELESTSRAESHLVLAASGTTDS</sequence>
<evidence type="ECO:0000313" key="3">
    <source>
        <dbReference type="Proteomes" id="UP000016536"/>
    </source>
</evidence>
<evidence type="ECO:0000256" key="1">
    <source>
        <dbReference type="SAM" id="MobiDB-lite"/>
    </source>
</evidence>
<organism evidence="2 3">
    <name type="scientific">Actinomyces johnsonii F0542</name>
    <dbReference type="NCBI Taxonomy" id="1321818"/>
    <lineage>
        <taxon>Bacteria</taxon>
        <taxon>Bacillati</taxon>
        <taxon>Actinomycetota</taxon>
        <taxon>Actinomycetes</taxon>
        <taxon>Actinomycetales</taxon>
        <taxon>Actinomycetaceae</taxon>
        <taxon>Actinomyces</taxon>
    </lineage>
</organism>
<dbReference type="EMBL" id="AWSE01000026">
    <property type="protein sequence ID" value="ERH25322.1"/>
    <property type="molecule type" value="Genomic_DNA"/>
</dbReference>
<keyword evidence="3" id="KW-1185">Reference proteome</keyword>
<proteinExistence type="predicted"/>
<gene>
    <name evidence="2" type="ORF">HMPREF1979_00585</name>
</gene>
<comment type="caution">
    <text evidence="2">The sequence shown here is derived from an EMBL/GenBank/DDBJ whole genome shotgun (WGS) entry which is preliminary data.</text>
</comment>